<comment type="caution">
    <text evidence="2">The sequence shown here is derived from an EMBL/GenBank/DDBJ whole genome shotgun (WGS) entry which is preliminary data.</text>
</comment>
<evidence type="ECO:0000256" key="1">
    <source>
        <dbReference type="SAM" id="SignalP"/>
    </source>
</evidence>
<accession>A0A813ITT8</accession>
<organism evidence="2 3">
    <name type="scientific">Polarella glacialis</name>
    <name type="common">Dinoflagellate</name>
    <dbReference type="NCBI Taxonomy" id="89957"/>
    <lineage>
        <taxon>Eukaryota</taxon>
        <taxon>Sar</taxon>
        <taxon>Alveolata</taxon>
        <taxon>Dinophyceae</taxon>
        <taxon>Suessiales</taxon>
        <taxon>Suessiaceae</taxon>
        <taxon>Polarella</taxon>
    </lineage>
</organism>
<sequence>MPSFCVAQFLAQPMLWCFTLSIGCDSDFEFHAGRDDETNIFASPAAINYMRDIATVCRVPMVGIMCDVRLQARGQGKHGFAAHRRGACSHPCCGESPRALGQRVSAGDR</sequence>
<dbReference type="AlphaFoldDB" id="A0A813ITT8"/>
<reference evidence="2" key="1">
    <citation type="submission" date="2021-02" db="EMBL/GenBank/DDBJ databases">
        <authorList>
            <person name="Dougan E. K."/>
            <person name="Rhodes N."/>
            <person name="Thang M."/>
            <person name="Chan C."/>
        </authorList>
    </citation>
    <scope>NUCLEOTIDE SEQUENCE</scope>
</reference>
<dbReference type="Proteomes" id="UP000626109">
    <property type="component" value="Unassembled WGS sequence"/>
</dbReference>
<name>A0A813ITT8_POLGL</name>
<gene>
    <name evidence="2" type="ORF">PGLA2088_LOCUS11358</name>
</gene>
<protein>
    <recommendedName>
        <fullName evidence="4">Porphobilinogen synthase</fullName>
    </recommendedName>
</protein>
<feature type="signal peptide" evidence="1">
    <location>
        <begin position="1"/>
        <end position="26"/>
    </location>
</feature>
<keyword evidence="1" id="KW-0732">Signal</keyword>
<evidence type="ECO:0008006" key="4">
    <source>
        <dbReference type="Google" id="ProtNLM"/>
    </source>
</evidence>
<evidence type="ECO:0000313" key="2">
    <source>
        <dbReference type="EMBL" id="CAE8655006.1"/>
    </source>
</evidence>
<dbReference type="EMBL" id="CAJNNW010013081">
    <property type="protein sequence ID" value="CAE8655006.1"/>
    <property type="molecule type" value="Genomic_DNA"/>
</dbReference>
<evidence type="ECO:0000313" key="3">
    <source>
        <dbReference type="Proteomes" id="UP000626109"/>
    </source>
</evidence>
<feature type="chain" id="PRO_5032614434" description="Porphobilinogen synthase" evidence="1">
    <location>
        <begin position="27"/>
        <end position="109"/>
    </location>
</feature>
<proteinExistence type="predicted"/>